<dbReference type="GO" id="GO:0008076">
    <property type="term" value="C:voltage-gated potassium channel complex"/>
    <property type="evidence" value="ECO:0007669"/>
    <property type="project" value="InterPro"/>
</dbReference>
<dbReference type="GeneID" id="115815381"/>
<dbReference type="Gene3D" id="1.10.287.70">
    <property type="match status" value="1"/>
</dbReference>
<evidence type="ECO:0000256" key="15">
    <source>
        <dbReference type="ARBA" id="ARBA00023273"/>
    </source>
</evidence>
<dbReference type="SUPFAM" id="SSF54695">
    <property type="entry name" value="POZ domain"/>
    <property type="match status" value="1"/>
</dbReference>
<evidence type="ECO:0000256" key="8">
    <source>
        <dbReference type="ARBA" id="ARBA00022882"/>
    </source>
</evidence>
<organism evidence="21 22">
    <name type="scientific">Chanos chanos</name>
    <name type="common">Milkfish</name>
    <name type="synonym">Mugil chanos</name>
    <dbReference type="NCBI Taxonomy" id="29144"/>
    <lineage>
        <taxon>Eukaryota</taxon>
        <taxon>Metazoa</taxon>
        <taxon>Chordata</taxon>
        <taxon>Craniata</taxon>
        <taxon>Vertebrata</taxon>
        <taxon>Euteleostomi</taxon>
        <taxon>Actinopterygii</taxon>
        <taxon>Neopterygii</taxon>
        <taxon>Teleostei</taxon>
        <taxon>Ostariophysi</taxon>
        <taxon>Gonorynchiformes</taxon>
        <taxon>Chanidae</taxon>
        <taxon>Chanos</taxon>
    </lineage>
</organism>
<evidence type="ECO:0000256" key="10">
    <source>
        <dbReference type="ARBA" id="ARBA00022989"/>
    </source>
</evidence>
<keyword evidence="12" id="KW-0406">Ion transport</keyword>
<name>A0A6J2VSK7_CHACN</name>
<dbReference type="PANTHER" id="PTHR11537">
    <property type="entry name" value="VOLTAGE-GATED POTASSIUM CHANNEL"/>
    <property type="match status" value="1"/>
</dbReference>
<dbReference type="PRINTS" id="PR01498">
    <property type="entry name" value="SHAWCHANNEL"/>
</dbReference>
<dbReference type="Gene3D" id="1.20.120.350">
    <property type="entry name" value="Voltage-gated potassium channels. Chain C"/>
    <property type="match status" value="1"/>
</dbReference>
<feature type="domain" description="BTB" evidence="20">
    <location>
        <begin position="35"/>
        <end position="133"/>
    </location>
</feature>
<dbReference type="InterPro" id="IPR028325">
    <property type="entry name" value="VG_K_chnl"/>
</dbReference>
<dbReference type="PANTHER" id="PTHR11537:SF246">
    <property type="entry name" value="POTASSIUM VOLTAGE-GATED CHANNEL SUBFAMILY C MEMBER 2-LIKE-RELATED"/>
    <property type="match status" value="1"/>
</dbReference>
<keyword evidence="13 19" id="KW-0472">Membrane</keyword>
<dbReference type="InParanoid" id="A0A6J2VSK7"/>
<dbReference type="FunFam" id="1.20.120.350:FF:000014">
    <property type="entry name" value="Potassium channel, voltage-gated Shaw-related subfamily C, member 4"/>
    <property type="match status" value="1"/>
</dbReference>
<keyword evidence="8" id="KW-0851">Voltage-gated channel</keyword>
<keyword evidence="3" id="KW-1003">Cell membrane</keyword>
<dbReference type="SUPFAM" id="SSF81324">
    <property type="entry name" value="Voltage-gated potassium channels"/>
    <property type="match status" value="1"/>
</dbReference>
<dbReference type="SMART" id="SM00225">
    <property type="entry name" value="BTB"/>
    <property type="match status" value="1"/>
</dbReference>
<feature type="transmembrane region" description="Helical" evidence="19">
    <location>
        <begin position="390"/>
        <end position="417"/>
    </location>
</feature>
<dbReference type="Gene3D" id="3.30.710.10">
    <property type="entry name" value="Potassium Channel Kv1.1, Chain A"/>
    <property type="match status" value="1"/>
</dbReference>
<feature type="transmembrane region" description="Helical" evidence="19">
    <location>
        <begin position="175"/>
        <end position="195"/>
    </location>
</feature>
<evidence type="ECO:0000256" key="1">
    <source>
        <dbReference type="ARBA" id="ARBA00004651"/>
    </source>
</evidence>
<keyword evidence="7" id="KW-0631">Potassium channel</keyword>
<dbReference type="Pfam" id="PF02214">
    <property type="entry name" value="BTB_2"/>
    <property type="match status" value="1"/>
</dbReference>
<evidence type="ECO:0000256" key="14">
    <source>
        <dbReference type="ARBA" id="ARBA00023180"/>
    </source>
</evidence>
<evidence type="ECO:0000256" key="12">
    <source>
        <dbReference type="ARBA" id="ARBA00023065"/>
    </source>
</evidence>
<evidence type="ECO:0000256" key="18">
    <source>
        <dbReference type="ARBA" id="ARBA00034430"/>
    </source>
</evidence>
<dbReference type="AlphaFoldDB" id="A0A6J2VSK7"/>
<evidence type="ECO:0000256" key="7">
    <source>
        <dbReference type="ARBA" id="ARBA00022826"/>
    </source>
</evidence>
<keyword evidence="11" id="KW-0770">Synapse</keyword>
<keyword evidence="2" id="KW-0813">Transport</keyword>
<dbReference type="InterPro" id="IPR000210">
    <property type="entry name" value="BTB/POZ_dom"/>
</dbReference>
<evidence type="ECO:0000256" key="2">
    <source>
        <dbReference type="ARBA" id="ARBA00022448"/>
    </source>
</evidence>
<dbReference type="GO" id="GO:0045211">
    <property type="term" value="C:postsynaptic membrane"/>
    <property type="evidence" value="ECO:0007669"/>
    <property type="project" value="TreeGrafter"/>
</dbReference>
<keyword evidence="14" id="KW-0325">Glycoprotein</keyword>
<dbReference type="GO" id="GO:0005251">
    <property type="term" value="F:delayed rectifier potassium channel activity"/>
    <property type="evidence" value="ECO:0007669"/>
    <property type="project" value="TreeGrafter"/>
</dbReference>
<evidence type="ECO:0000259" key="20">
    <source>
        <dbReference type="SMART" id="SM00225"/>
    </source>
</evidence>
<dbReference type="InterPro" id="IPR027359">
    <property type="entry name" value="Volt_channel_dom_sf"/>
</dbReference>
<keyword evidence="15" id="KW-0966">Cell projection</keyword>
<evidence type="ECO:0000256" key="4">
    <source>
        <dbReference type="ARBA" id="ARBA00022538"/>
    </source>
</evidence>
<dbReference type="InterPro" id="IPR011333">
    <property type="entry name" value="SKP1/BTB/POZ_sf"/>
</dbReference>
<evidence type="ECO:0000256" key="5">
    <source>
        <dbReference type="ARBA" id="ARBA00022553"/>
    </source>
</evidence>
<dbReference type="GO" id="GO:0032590">
    <property type="term" value="C:dendrite membrane"/>
    <property type="evidence" value="ECO:0007669"/>
    <property type="project" value="TreeGrafter"/>
</dbReference>
<dbReference type="CDD" id="cd18379">
    <property type="entry name" value="BTB_POZ_Kv3_KCNC"/>
    <property type="match status" value="1"/>
</dbReference>
<protein>
    <submittedName>
        <fullName evidence="22">Potassium voltage-gated channel subfamily C member 3-like</fullName>
    </submittedName>
</protein>
<evidence type="ECO:0000256" key="3">
    <source>
        <dbReference type="ARBA" id="ARBA00022475"/>
    </source>
</evidence>
<dbReference type="GO" id="GO:0043679">
    <property type="term" value="C:axon terminus"/>
    <property type="evidence" value="ECO:0007669"/>
    <property type="project" value="TreeGrafter"/>
</dbReference>
<evidence type="ECO:0000313" key="22">
    <source>
        <dbReference type="RefSeq" id="XP_030634196.1"/>
    </source>
</evidence>
<evidence type="ECO:0000256" key="16">
    <source>
        <dbReference type="ARBA" id="ARBA00023303"/>
    </source>
</evidence>
<keyword evidence="21" id="KW-1185">Reference proteome</keyword>
<feature type="transmembrane region" description="Helical" evidence="19">
    <location>
        <begin position="265"/>
        <end position="286"/>
    </location>
</feature>
<evidence type="ECO:0000256" key="19">
    <source>
        <dbReference type="SAM" id="Phobius"/>
    </source>
</evidence>
<dbReference type="InterPro" id="IPR003968">
    <property type="entry name" value="K_chnl_volt-dep_Kv"/>
</dbReference>
<dbReference type="OrthoDB" id="10025005at2759"/>
<dbReference type="Pfam" id="PF00520">
    <property type="entry name" value="Ion_trans"/>
    <property type="match status" value="1"/>
</dbReference>
<dbReference type="PRINTS" id="PR01491">
    <property type="entry name" value="KVCHANNEL"/>
</dbReference>
<evidence type="ECO:0000313" key="21">
    <source>
        <dbReference type="Proteomes" id="UP000504632"/>
    </source>
</evidence>
<accession>A0A6J2VSK7</accession>
<keyword evidence="6 19" id="KW-0812">Transmembrane</keyword>
<dbReference type="GO" id="GO:0051260">
    <property type="term" value="P:protein homooligomerization"/>
    <property type="evidence" value="ECO:0007669"/>
    <property type="project" value="InterPro"/>
</dbReference>
<dbReference type="GO" id="GO:0042734">
    <property type="term" value="C:presynaptic membrane"/>
    <property type="evidence" value="ECO:0007669"/>
    <property type="project" value="UniProtKB-SubCell"/>
</dbReference>
<feature type="transmembrane region" description="Helical" evidence="19">
    <location>
        <begin position="365"/>
        <end position="384"/>
    </location>
</feature>
<evidence type="ECO:0000256" key="13">
    <source>
        <dbReference type="ARBA" id="ARBA00023136"/>
    </source>
</evidence>
<dbReference type="FunFam" id="1.10.287.70:FF:000011">
    <property type="entry name" value="Potassium channel, voltage-gated Shaw-related subfamily C, member 4"/>
    <property type="match status" value="1"/>
</dbReference>
<keyword evidence="9" id="KW-0630">Potassium</keyword>
<feature type="transmembrane region" description="Helical" evidence="19">
    <location>
        <begin position="333"/>
        <end position="353"/>
    </location>
</feature>
<dbReference type="FunFam" id="3.30.710.10:FF:000002">
    <property type="entry name" value="Potassium voltage-gated channel subfamily C member 2"/>
    <property type="match status" value="1"/>
</dbReference>
<evidence type="ECO:0000256" key="9">
    <source>
        <dbReference type="ARBA" id="ARBA00022958"/>
    </source>
</evidence>
<comment type="catalytic activity">
    <reaction evidence="18">
        <text>K(+)(in) = K(+)(out)</text>
        <dbReference type="Rhea" id="RHEA:29463"/>
        <dbReference type="ChEBI" id="CHEBI:29103"/>
    </reaction>
</comment>
<sequence length="450" mass="51224">MTSSVPVPSYQECMSSGLSSKTYSNDMNSGRHEAERIVLNVGGIRYLTYKSTLETLPGTRLANLVDVWSSDTTNEFFFDRHPGVFEFVLNYYRTGKLHCPSNVCGPLFEDELDFWGIDELDVEPCCWTSFRQYKDAEETLAQFGKINSDVDQSRNPPQTLKQKIWALFDDPHSSVMAKVTAFVSLFFILLSITVFCLETHQSFHVSANVTELVTEDEYNAEEMVDEVIVMPALVIVELVCVVWFTFEFFVRFWCCPDILSFMKSFLNIIDLLAILPFYVEVGLIGLTHKPGVSLLGYLRVVRFVRILRIFKLTRHVLGIRVLGYTLAASVRELGLLLIFFALSMLFFATMMYYAENLTPSEDSTFSNIPVGFWWAVITMTTVGYGDMYPVTWLGMMVAAFCAVAGVLAFAMPVPVIVSNFSRYYSLAVTKHKLPKKKNNYKPQMREHSLD</sequence>
<dbReference type="InterPro" id="IPR003974">
    <property type="entry name" value="K_chnl_volt-dep_Kv3"/>
</dbReference>
<gene>
    <name evidence="22" type="primary">LOC115815381</name>
</gene>
<dbReference type="InterPro" id="IPR003131">
    <property type="entry name" value="T1-type_BTB"/>
</dbReference>
<keyword evidence="4" id="KW-0633">Potassium transport</keyword>
<keyword evidence="5" id="KW-0597">Phosphoprotein</keyword>
<keyword evidence="16" id="KW-0407">Ion channel</keyword>
<dbReference type="RefSeq" id="XP_030634196.1">
    <property type="nucleotide sequence ID" value="XM_030778336.1"/>
</dbReference>
<dbReference type="GO" id="GO:0032809">
    <property type="term" value="C:neuronal cell body membrane"/>
    <property type="evidence" value="ECO:0007669"/>
    <property type="project" value="TreeGrafter"/>
</dbReference>
<proteinExistence type="predicted"/>
<dbReference type="InterPro" id="IPR005821">
    <property type="entry name" value="Ion_trans_dom"/>
</dbReference>
<dbReference type="GO" id="GO:0001508">
    <property type="term" value="P:action potential"/>
    <property type="evidence" value="ECO:0007669"/>
    <property type="project" value="TreeGrafter"/>
</dbReference>
<reference evidence="22" key="1">
    <citation type="submission" date="2025-08" db="UniProtKB">
        <authorList>
            <consortium name="RefSeq"/>
        </authorList>
    </citation>
    <scope>IDENTIFICATION</scope>
</reference>
<evidence type="ECO:0000256" key="11">
    <source>
        <dbReference type="ARBA" id="ARBA00023018"/>
    </source>
</evidence>
<feature type="transmembrane region" description="Helical" evidence="19">
    <location>
        <begin position="228"/>
        <end position="253"/>
    </location>
</feature>
<dbReference type="PRINTS" id="PR00169">
    <property type="entry name" value="KCHANNEL"/>
</dbReference>
<evidence type="ECO:0000256" key="17">
    <source>
        <dbReference type="ARBA" id="ARBA00034111"/>
    </source>
</evidence>
<keyword evidence="10 19" id="KW-1133">Transmembrane helix</keyword>
<comment type="subcellular location">
    <subcellularLocation>
        <location evidence="1">Cell membrane</location>
        <topology evidence="1">Multi-pass membrane protein</topology>
    </subcellularLocation>
    <subcellularLocation>
        <location evidence="17">Presynaptic cell membrane</location>
    </subcellularLocation>
</comment>
<dbReference type="Proteomes" id="UP000504632">
    <property type="component" value="Chromosome 6"/>
</dbReference>
<evidence type="ECO:0000256" key="6">
    <source>
        <dbReference type="ARBA" id="ARBA00022692"/>
    </source>
</evidence>